<evidence type="ECO:0000313" key="2">
    <source>
        <dbReference type="Proteomes" id="UP000028534"/>
    </source>
</evidence>
<dbReference type="RefSeq" id="WP_202902451.1">
    <property type="nucleotide sequence ID" value="NZ_JGVR01000018.1"/>
</dbReference>
<sequence>MRWVLRWKKRWTRLVHAARRELLRDATVILFERDDNAARGREVAGGR</sequence>
<evidence type="ECO:0000313" key="1">
    <source>
        <dbReference type="EMBL" id="KEZ18135.1"/>
    </source>
</evidence>
<dbReference type="Proteomes" id="UP000028534">
    <property type="component" value="Unassembled WGS sequence"/>
</dbReference>
<proteinExistence type="predicted"/>
<name>A0A084EJJ3_SPHYA</name>
<gene>
    <name evidence="1" type="ORF">CP98_02974</name>
</gene>
<accession>A0A084EJJ3</accession>
<comment type="caution">
    <text evidence="1">The sequence shown here is derived from an EMBL/GenBank/DDBJ whole genome shotgun (WGS) entry which is preliminary data.</text>
</comment>
<reference evidence="1 2" key="1">
    <citation type="submission" date="2014-03" db="EMBL/GenBank/DDBJ databases">
        <title>Genome sequence of Sphingobium yanoikuyae B1.</title>
        <authorList>
            <person name="Gan H.M."/>
            <person name="Gan H.Y."/>
            <person name="Savka M.A."/>
        </authorList>
    </citation>
    <scope>NUCLEOTIDE SEQUENCE [LARGE SCALE GENOMIC DNA]</scope>
    <source>
        <strain evidence="1 2">B1</strain>
    </source>
</reference>
<dbReference type="AlphaFoldDB" id="A0A084EJJ3"/>
<dbReference type="EMBL" id="JGVR01000018">
    <property type="protein sequence ID" value="KEZ18135.1"/>
    <property type="molecule type" value="Genomic_DNA"/>
</dbReference>
<protein>
    <submittedName>
        <fullName evidence="1">Uncharacterized protein</fullName>
    </submittedName>
</protein>
<organism evidence="1 2">
    <name type="scientific">Sphingobium yanoikuyae</name>
    <name type="common">Sphingomonas yanoikuyae</name>
    <dbReference type="NCBI Taxonomy" id="13690"/>
    <lineage>
        <taxon>Bacteria</taxon>
        <taxon>Pseudomonadati</taxon>
        <taxon>Pseudomonadota</taxon>
        <taxon>Alphaproteobacteria</taxon>
        <taxon>Sphingomonadales</taxon>
        <taxon>Sphingomonadaceae</taxon>
        <taxon>Sphingobium</taxon>
    </lineage>
</organism>
<dbReference type="PATRIC" id="fig|13690.10.peg.3050"/>